<evidence type="ECO:0000256" key="1">
    <source>
        <dbReference type="SAM" id="MobiDB-lite"/>
    </source>
</evidence>
<proteinExistence type="predicted"/>
<dbReference type="Pfam" id="PF09103">
    <property type="entry name" value="BRCA-2_OB1"/>
    <property type="match status" value="1"/>
</dbReference>
<dbReference type="PANTHER" id="PTHR11289">
    <property type="entry name" value="BREAST CANCER TYPE 2 SUSCEPTIBILITY PROTEIN BRCA2"/>
    <property type="match status" value="1"/>
</dbReference>
<name>A0A9P7DIC7_9AGAM</name>
<protein>
    <recommendedName>
        <fullName evidence="2">BRCA2 OB1 domain-containing protein</fullName>
    </recommendedName>
</protein>
<dbReference type="EMBL" id="JABBWE010000021">
    <property type="protein sequence ID" value="KAG1795707.1"/>
    <property type="molecule type" value="Genomic_DNA"/>
</dbReference>
<feature type="region of interest" description="Disordered" evidence="1">
    <location>
        <begin position="336"/>
        <end position="357"/>
    </location>
</feature>
<accession>A0A9P7DIC7</accession>
<feature type="region of interest" description="Disordered" evidence="1">
    <location>
        <begin position="224"/>
        <end position="251"/>
    </location>
</feature>
<dbReference type="GO" id="GO:0000724">
    <property type="term" value="P:double-strand break repair via homologous recombination"/>
    <property type="evidence" value="ECO:0007669"/>
    <property type="project" value="InterPro"/>
</dbReference>
<feature type="region of interest" description="Disordered" evidence="1">
    <location>
        <begin position="47"/>
        <end position="78"/>
    </location>
</feature>
<dbReference type="Proteomes" id="UP000719766">
    <property type="component" value="Unassembled WGS sequence"/>
</dbReference>
<dbReference type="InterPro" id="IPR015525">
    <property type="entry name" value="BRCA2"/>
</dbReference>
<organism evidence="3 4">
    <name type="scientific">Suillus plorans</name>
    <dbReference type="NCBI Taxonomy" id="116603"/>
    <lineage>
        <taxon>Eukaryota</taxon>
        <taxon>Fungi</taxon>
        <taxon>Dikarya</taxon>
        <taxon>Basidiomycota</taxon>
        <taxon>Agaricomycotina</taxon>
        <taxon>Agaricomycetes</taxon>
        <taxon>Agaricomycetidae</taxon>
        <taxon>Boletales</taxon>
        <taxon>Suillineae</taxon>
        <taxon>Suillaceae</taxon>
        <taxon>Suillus</taxon>
    </lineage>
</organism>
<dbReference type="CDD" id="cd04493">
    <property type="entry name" value="BRCA2DBD_OB1"/>
    <property type="match status" value="1"/>
</dbReference>
<dbReference type="OrthoDB" id="21095at2759"/>
<feature type="region of interest" description="Disordered" evidence="1">
    <location>
        <begin position="407"/>
        <end position="446"/>
    </location>
</feature>
<dbReference type="SUPFAM" id="SSF50249">
    <property type="entry name" value="Nucleic acid-binding proteins"/>
    <property type="match status" value="2"/>
</dbReference>
<feature type="compositionally biased region" description="Low complexity" evidence="1">
    <location>
        <begin position="407"/>
        <end position="417"/>
    </location>
</feature>
<dbReference type="PANTHER" id="PTHR11289:SF0">
    <property type="entry name" value="BREAST CANCER TYPE 2 SUSCEPTIBILITY PROTEIN"/>
    <property type="match status" value="1"/>
</dbReference>
<feature type="domain" description="BRCA2 OB1" evidence="2">
    <location>
        <begin position="590"/>
        <end position="711"/>
    </location>
</feature>
<dbReference type="InterPro" id="IPR015187">
    <property type="entry name" value="BRCA2_OB_1"/>
</dbReference>
<gene>
    <name evidence="3" type="ORF">HD556DRAFT_1268915</name>
</gene>
<dbReference type="RefSeq" id="XP_041161461.1">
    <property type="nucleotide sequence ID" value="XM_041299150.1"/>
</dbReference>
<dbReference type="AlphaFoldDB" id="A0A9P7DIC7"/>
<sequence length="968" mass="105596">MYNLDSSPSPPRKKMRMSSPTYDEQVDDMSQDDISAFDAIEARLSQPAPPLHKLALPTNSHRRLSLGEAGDCGTSSDQDLLLSSQDIASQDDNNPFASDPFADSNATKQVVYASFSKASAVLPPVCFKSASALPIQNADDSHRSPSPEVPPEIDYSSWFTSAPPATFLGFQSAASRLDKTKENVPEATVSHSTPIGFTSVGKGNLIMPSTTALRKAEEKIKLWQEETDDPSSSQRSGEFAPSSSARPSSPQRTVLGAVHNSLSPQVPDTPTPAMATRRSFEAAARSTLDAPTLRVSDFKGKQKPFKSPLITSVPSRQPIAGIATSTYVNSPLNPHRQSFTSASSHMTPSSSAVPGTPIRPSPSVNPGAAFRPLGLTPRNLRGGPVKNKFVTPFKPGIKPLDLNNVASATPSSVSPSPGLQRPMYPPSATQSPRPVKKAPEKGTGKVFNLVPPAGRMTLFNSSLTPQAYTTAELEDRGINVTELSQITPATALFYSFYTPSATPNEGVQPSDAKPLGPTAALEELYARGCSLATQEWINNHWPLILWKLAGMVSLEPEAESDPDRKRWCWPEVIRQLLYRYERDLNGSTRPPLRLITTRDAPAASPMVLCVSNVTWSPAGETDDGFPIPSHPELEVTDGWYRLRARVDKPLARAIRKGHIKIGRKIAVTGARLSAERKDGQEVLEAYDSSVLVLTGNSSHMASWHAKLGFQRSPFIATLNSLTADGGNVAVAAVEIIKIHPIAYIEFFEDENGKRMDGPRSAKDESALSEQWKRKRELAASKIWSDLERRAALMMGFADRLEQRVGPGFNVKSEEMPDNLDDLYESLEESNRHQVQAILSRLSRLEAGSLAAHIREKLLQDREAVAGDIERELQDKCPAREVRSFRVIIVKDAYAPTRGGDSGRKAQLTVWDVLNLLVAEGSSAGEFKLGQKFLVTNLMPKQISAWMDRGPGSEVYLATTKNSRWKRLA</sequence>
<dbReference type="InterPro" id="IPR036315">
    <property type="entry name" value="BRCA2_hlx_sf"/>
</dbReference>
<keyword evidence="4" id="KW-1185">Reference proteome</keyword>
<dbReference type="GO" id="GO:0006355">
    <property type="term" value="P:regulation of DNA-templated transcription"/>
    <property type="evidence" value="ECO:0007669"/>
    <property type="project" value="TreeGrafter"/>
</dbReference>
<evidence type="ECO:0000259" key="2">
    <source>
        <dbReference type="Pfam" id="PF09103"/>
    </source>
</evidence>
<evidence type="ECO:0000313" key="4">
    <source>
        <dbReference type="Proteomes" id="UP000719766"/>
    </source>
</evidence>
<dbReference type="SUPFAM" id="SSF81872">
    <property type="entry name" value="BRCA2 helical domain"/>
    <property type="match status" value="1"/>
</dbReference>
<feature type="region of interest" description="Disordered" evidence="1">
    <location>
        <begin position="1"/>
        <end position="32"/>
    </location>
</feature>
<dbReference type="GeneID" id="64592914"/>
<dbReference type="InterPro" id="IPR012340">
    <property type="entry name" value="NA-bd_OB-fold"/>
</dbReference>
<feature type="compositionally biased region" description="Low complexity" evidence="1">
    <location>
        <begin position="338"/>
        <end position="352"/>
    </location>
</feature>
<dbReference type="Gene3D" id="2.40.50.140">
    <property type="entry name" value="Nucleic acid-binding proteins"/>
    <property type="match status" value="2"/>
</dbReference>
<evidence type="ECO:0000313" key="3">
    <source>
        <dbReference type="EMBL" id="KAG1795707.1"/>
    </source>
</evidence>
<comment type="caution">
    <text evidence="3">The sequence shown here is derived from an EMBL/GenBank/DDBJ whole genome shotgun (WGS) entry which is preliminary data.</text>
</comment>
<reference evidence="3" key="1">
    <citation type="journal article" date="2020" name="New Phytol.">
        <title>Comparative genomics reveals dynamic genome evolution in host specialist ectomycorrhizal fungi.</title>
        <authorList>
            <person name="Lofgren L.A."/>
            <person name="Nguyen N.H."/>
            <person name="Vilgalys R."/>
            <person name="Ruytinx J."/>
            <person name="Liao H.L."/>
            <person name="Branco S."/>
            <person name="Kuo A."/>
            <person name="LaButti K."/>
            <person name="Lipzen A."/>
            <person name="Andreopoulos W."/>
            <person name="Pangilinan J."/>
            <person name="Riley R."/>
            <person name="Hundley H."/>
            <person name="Na H."/>
            <person name="Barry K."/>
            <person name="Grigoriev I.V."/>
            <person name="Stajich J.E."/>
            <person name="Kennedy P.G."/>
        </authorList>
    </citation>
    <scope>NUCLEOTIDE SEQUENCE</scope>
    <source>
        <strain evidence="3">S12</strain>
    </source>
</reference>
<feature type="compositionally biased region" description="Low complexity" evidence="1">
    <location>
        <begin position="240"/>
        <end position="250"/>
    </location>
</feature>